<evidence type="ECO:0008006" key="10">
    <source>
        <dbReference type="Google" id="ProtNLM"/>
    </source>
</evidence>
<keyword evidence="3" id="KW-1003">Cell membrane</keyword>
<evidence type="ECO:0000256" key="3">
    <source>
        <dbReference type="ARBA" id="ARBA00022475"/>
    </source>
</evidence>
<dbReference type="PANTHER" id="PTHR33452">
    <property type="entry name" value="OXIDOREDUCTASE CATD-RELATED"/>
    <property type="match status" value="1"/>
</dbReference>
<evidence type="ECO:0000256" key="7">
    <source>
        <dbReference type="SAM" id="Phobius"/>
    </source>
</evidence>
<reference evidence="8 9" key="1">
    <citation type="submission" date="2017-09" db="EMBL/GenBank/DDBJ databases">
        <title>Depth-based differentiation of microbial function through sediment-hosted aquifers and enrichment of novel symbionts in the deep terrestrial subsurface.</title>
        <authorList>
            <person name="Probst A.J."/>
            <person name="Ladd B."/>
            <person name="Jarett J.K."/>
            <person name="Geller-Mcgrath D.E."/>
            <person name="Sieber C.M."/>
            <person name="Emerson J.B."/>
            <person name="Anantharaman K."/>
            <person name="Thomas B.C."/>
            <person name="Malmstrom R."/>
            <person name="Stieglmeier M."/>
            <person name="Klingl A."/>
            <person name="Woyke T."/>
            <person name="Ryan C.M."/>
            <person name="Banfield J.F."/>
        </authorList>
    </citation>
    <scope>NUCLEOTIDE SEQUENCE [LARGE SCALE GENOMIC DNA]</scope>
    <source>
        <strain evidence="8">CG11_big_fil_rev_8_21_14_0_20_40_24</strain>
    </source>
</reference>
<organism evidence="8 9">
    <name type="scientific">Candidatus Zambryskibacteria bacterium CG11_big_fil_rev_8_21_14_0_20_40_24</name>
    <dbReference type="NCBI Taxonomy" id="1975116"/>
    <lineage>
        <taxon>Bacteria</taxon>
        <taxon>Candidatus Zambryskiibacteriota</taxon>
    </lineage>
</organism>
<keyword evidence="4 7" id="KW-0812">Transmembrane</keyword>
<feature type="transmembrane region" description="Helical" evidence="7">
    <location>
        <begin position="12"/>
        <end position="35"/>
    </location>
</feature>
<evidence type="ECO:0000256" key="6">
    <source>
        <dbReference type="ARBA" id="ARBA00023136"/>
    </source>
</evidence>
<comment type="similarity">
    <text evidence="2">Belongs to the DoxX family.</text>
</comment>
<evidence type="ECO:0000256" key="1">
    <source>
        <dbReference type="ARBA" id="ARBA00004651"/>
    </source>
</evidence>
<dbReference type="Proteomes" id="UP000229834">
    <property type="component" value="Unassembled WGS sequence"/>
</dbReference>
<evidence type="ECO:0000256" key="5">
    <source>
        <dbReference type="ARBA" id="ARBA00022989"/>
    </source>
</evidence>
<proteinExistence type="inferred from homology"/>
<dbReference type="AlphaFoldDB" id="A0A2H0K7G3"/>
<keyword evidence="5 7" id="KW-1133">Transmembrane helix</keyword>
<dbReference type="GO" id="GO:0005886">
    <property type="term" value="C:plasma membrane"/>
    <property type="evidence" value="ECO:0007669"/>
    <property type="project" value="UniProtKB-SubCell"/>
</dbReference>
<gene>
    <name evidence="8" type="ORF">COV95_00025</name>
</gene>
<accession>A0A2H0K7G3</accession>
<protein>
    <recommendedName>
        <fullName evidence="10">DoxX family protein</fullName>
    </recommendedName>
</protein>
<dbReference type="InterPro" id="IPR032808">
    <property type="entry name" value="DoxX"/>
</dbReference>
<keyword evidence="6 7" id="KW-0472">Membrane</keyword>
<sequence length="134" mass="14944">MLNPFPELLSFGLLAPFILRIVGGFVFLNLGFLKLKGEKDRWEASFEALGLRPKVSLLKIFALTEIIGGLALIVGFYTQIAALVFVVITFVELYIEQKESSLLKRDIAFYLLMFSIALSLLFSGAGFFAFDLPL</sequence>
<dbReference type="InterPro" id="IPR051907">
    <property type="entry name" value="DoxX-like_oxidoreductase"/>
</dbReference>
<comment type="caution">
    <text evidence="8">The sequence shown here is derived from an EMBL/GenBank/DDBJ whole genome shotgun (WGS) entry which is preliminary data.</text>
</comment>
<evidence type="ECO:0000313" key="8">
    <source>
        <dbReference type="EMBL" id="PIQ67200.1"/>
    </source>
</evidence>
<dbReference type="Pfam" id="PF07681">
    <property type="entry name" value="DoxX"/>
    <property type="match status" value="1"/>
</dbReference>
<comment type="subcellular location">
    <subcellularLocation>
        <location evidence="1">Cell membrane</location>
        <topology evidence="1">Multi-pass membrane protein</topology>
    </subcellularLocation>
</comment>
<name>A0A2H0K7G3_9BACT</name>
<evidence type="ECO:0000256" key="2">
    <source>
        <dbReference type="ARBA" id="ARBA00006679"/>
    </source>
</evidence>
<dbReference type="PANTHER" id="PTHR33452:SF1">
    <property type="entry name" value="INNER MEMBRANE PROTEIN YPHA-RELATED"/>
    <property type="match status" value="1"/>
</dbReference>
<evidence type="ECO:0000256" key="4">
    <source>
        <dbReference type="ARBA" id="ARBA00022692"/>
    </source>
</evidence>
<feature type="transmembrane region" description="Helical" evidence="7">
    <location>
        <begin position="107"/>
        <end position="130"/>
    </location>
</feature>
<dbReference type="EMBL" id="PCVC01000001">
    <property type="protein sequence ID" value="PIQ67200.1"/>
    <property type="molecule type" value="Genomic_DNA"/>
</dbReference>
<evidence type="ECO:0000313" key="9">
    <source>
        <dbReference type="Proteomes" id="UP000229834"/>
    </source>
</evidence>